<dbReference type="EC" id="2.7.1.2" evidence="2"/>
<dbReference type="PANTHER" id="PTHR18964:SF173">
    <property type="entry name" value="GLUCOKINASE"/>
    <property type="match status" value="1"/>
</dbReference>
<dbReference type="InterPro" id="IPR004654">
    <property type="entry name" value="ROK_glcA"/>
</dbReference>
<keyword evidence="6" id="KW-0418">Kinase</keyword>
<dbReference type="Gene3D" id="3.30.420.40">
    <property type="match status" value="2"/>
</dbReference>
<evidence type="ECO:0000256" key="7">
    <source>
        <dbReference type="ARBA" id="ARBA00022840"/>
    </source>
</evidence>
<evidence type="ECO:0000256" key="4">
    <source>
        <dbReference type="ARBA" id="ARBA00022679"/>
    </source>
</evidence>
<dbReference type="InterPro" id="IPR000600">
    <property type="entry name" value="ROK"/>
</dbReference>
<dbReference type="GO" id="GO:0006096">
    <property type="term" value="P:glycolytic process"/>
    <property type="evidence" value="ECO:0007669"/>
    <property type="project" value="InterPro"/>
</dbReference>
<evidence type="ECO:0000256" key="8">
    <source>
        <dbReference type="ARBA" id="ARBA00032386"/>
    </source>
</evidence>
<evidence type="ECO:0000313" key="9">
    <source>
        <dbReference type="EMBL" id="MCC2028874.1"/>
    </source>
</evidence>
<comment type="similarity">
    <text evidence="1">Belongs to the ROK (NagC/XylR) family.</text>
</comment>
<dbReference type="Proteomes" id="UP001139289">
    <property type="component" value="Unassembled WGS sequence"/>
</dbReference>
<dbReference type="GO" id="GO:0005737">
    <property type="term" value="C:cytoplasm"/>
    <property type="evidence" value="ECO:0007669"/>
    <property type="project" value="InterPro"/>
</dbReference>
<dbReference type="PROSITE" id="PS01125">
    <property type="entry name" value="ROK"/>
    <property type="match status" value="1"/>
</dbReference>
<dbReference type="EMBL" id="JAGTTM010000001">
    <property type="protein sequence ID" value="MCC2028874.1"/>
    <property type="molecule type" value="Genomic_DNA"/>
</dbReference>
<proteinExistence type="inferred from homology"/>
<dbReference type="SUPFAM" id="SSF53067">
    <property type="entry name" value="Actin-like ATPase domain"/>
    <property type="match status" value="1"/>
</dbReference>
<evidence type="ECO:0000256" key="1">
    <source>
        <dbReference type="ARBA" id="ARBA00006479"/>
    </source>
</evidence>
<dbReference type="RefSeq" id="WP_227530075.1">
    <property type="nucleotide sequence ID" value="NZ_JAGTTM010000001.1"/>
</dbReference>
<keyword evidence="4 9" id="KW-0808">Transferase</keyword>
<organism evidence="9 10">
    <name type="scientific">Microbacterium tenebrionis</name>
    <dbReference type="NCBI Taxonomy" id="2830665"/>
    <lineage>
        <taxon>Bacteria</taxon>
        <taxon>Bacillati</taxon>
        <taxon>Actinomycetota</taxon>
        <taxon>Actinomycetes</taxon>
        <taxon>Micrococcales</taxon>
        <taxon>Microbacteriaceae</taxon>
        <taxon>Microbacterium</taxon>
    </lineage>
</organism>
<evidence type="ECO:0000256" key="2">
    <source>
        <dbReference type="ARBA" id="ARBA00012323"/>
    </source>
</evidence>
<comment type="caution">
    <text evidence="9">The sequence shown here is derived from an EMBL/GenBank/DDBJ whole genome shotgun (WGS) entry which is preliminary data.</text>
</comment>
<dbReference type="NCBIfam" id="TIGR00744">
    <property type="entry name" value="ROK_glcA_fam"/>
    <property type="match status" value="1"/>
</dbReference>
<keyword evidence="5" id="KW-0547">Nucleotide-binding</keyword>
<evidence type="ECO:0000313" key="10">
    <source>
        <dbReference type="Proteomes" id="UP001139289"/>
    </source>
</evidence>
<evidence type="ECO:0000256" key="3">
    <source>
        <dbReference type="ARBA" id="ARBA00014701"/>
    </source>
</evidence>
<dbReference type="GO" id="GO:0004340">
    <property type="term" value="F:glucokinase activity"/>
    <property type="evidence" value="ECO:0007669"/>
    <property type="project" value="UniProtKB-EC"/>
</dbReference>
<keyword evidence="10" id="KW-1185">Reference proteome</keyword>
<name>A0A9X1RZL2_9MICO</name>
<dbReference type="InterPro" id="IPR049874">
    <property type="entry name" value="ROK_cs"/>
</dbReference>
<gene>
    <name evidence="9" type="ORF">KEC56_04965</name>
</gene>
<keyword evidence="7" id="KW-0067">ATP-binding</keyword>
<reference evidence="9" key="1">
    <citation type="submission" date="2021-04" db="EMBL/GenBank/DDBJ databases">
        <title>Microbacterium tenobrionis sp. nov. and Microbacterium allomyrinae sp. nov., isolated from larvae of Tenobrio molitor and Allomyrina dichotoma, respectively.</title>
        <authorList>
            <person name="Lee S.D."/>
        </authorList>
    </citation>
    <scope>NUCLEOTIDE SEQUENCE</scope>
    <source>
        <strain evidence="9">YMB-B2</strain>
    </source>
</reference>
<dbReference type="AlphaFoldDB" id="A0A9X1RZL2"/>
<dbReference type="PANTHER" id="PTHR18964">
    <property type="entry name" value="ROK (REPRESSOR, ORF, KINASE) FAMILY"/>
    <property type="match status" value="1"/>
</dbReference>
<sequence>MARLGIDIGGTKIAAGVVDDAGRIVQRARRSTPTTNPADIDRTIADLYRELSPAADIRQVGLAAAGFVSSDRSTVLTAPNLPWRRYPLGEQVAALLPSGIDVVVENDANAAAWGEHPHGAGEPAGVSLMITVGTGIGGGIVSNGELQRGAFGAAAEVGHLTVVQDGRRCGCGKLGCWEAYGSGTALLDVANRELEGARADGRALRARRDADGGVLTGQHIADAASAGDPLASRLFAETAEWIGRGLASLTAILDPEVIVVGGGVADSEDLLIPGVRTAYASRVSGSEDRPAAQIVAASLGNDAGLIGAAALARTSRTGGLAASAGAGAGAI</sequence>
<evidence type="ECO:0000256" key="6">
    <source>
        <dbReference type="ARBA" id="ARBA00022777"/>
    </source>
</evidence>
<evidence type="ECO:0000256" key="5">
    <source>
        <dbReference type="ARBA" id="ARBA00022741"/>
    </source>
</evidence>
<dbReference type="Pfam" id="PF00480">
    <property type="entry name" value="ROK"/>
    <property type="match status" value="1"/>
</dbReference>
<dbReference type="GO" id="GO:0005524">
    <property type="term" value="F:ATP binding"/>
    <property type="evidence" value="ECO:0007669"/>
    <property type="project" value="UniProtKB-KW"/>
</dbReference>
<protein>
    <recommendedName>
        <fullName evidence="3">Glucokinase</fullName>
        <ecNumber evidence="2">2.7.1.2</ecNumber>
    </recommendedName>
    <alternativeName>
        <fullName evidence="8">Glucose kinase</fullName>
    </alternativeName>
</protein>
<accession>A0A9X1RZL2</accession>
<dbReference type="InterPro" id="IPR043129">
    <property type="entry name" value="ATPase_NBD"/>
</dbReference>